<dbReference type="EMBL" id="LS483468">
    <property type="protein sequence ID" value="SQI33312.1"/>
    <property type="molecule type" value="Genomic_DNA"/>
</dbReference>
<keyword evidence="5 6" id="KW-0472">Membrane</keyword>
<evidence type="ECO:0000259" key="7">
    <source>
        <dbReference type="Pfam" id="PF05425"/>
    </source>
</evidence>
<protein>
    <submittedName>
        <fullName evidence="8">Copper transporter</fullName>
    </submittedName>
</protein>
<feature type="transmembrane region" description="Helical" evidence="6">
    <location>
        <begin position="252"/>
        <end position="271"/>
    </location>
</feature>
<dbReference type="PROSITE" id="PS51257">
    <property type="entry name" value="PROKAR_LIPOPROTEIN"/>
    <property type="match status" value="1"/>
</dbReference>
<feature type="transmembrane region" description="Helical" evidence="6">
    <location>
        <begin position="39"/>
        <end position="60"/>
    </location>
</feature>
<dbReference type="PANTHER" id="PTHR34820:SF4">
    <property type="entry name" value="INNER MEMBRANE PROTEIN YEBZ"/>
    <property type="match status" value="1"/>
</dbReference>
<feature type="transmembrane region" description="Helical" evidence="6">
    <location>
        <begin position="150"/>
        <end position="167"/>
    </location>
</feature>
<dbReference type="Pfam" id="PF05425">
    <property type="entry name" value="CopD"/>
    <property type="match status" value="1"/>
</dbReference>
<proteinExistence type="predicted"/>
<dbReference type="Proteomes" id="UP000249091">
    <property type="component" value="Chromosome 1"/>
</dbReference>
<dbReference type="InterPro" id="IPR008457">
    <property type="entry name" value="Cu-R_CopD_dom"/>
</dbReference>
<comment type="subcellular location">
    <subcellularLocation>
        <location evidence="1">Cell membrane</location>
        <topology evidence="1">Multi-pass membrane protein</topology>
    </subcellularLocation>
</comment>
<dbReference type="STRING" id="1219011.GCA_001895045_02684"/>
<feature type="domain" description="Copper resistance protein D" evidence="7">
    <location>
        <begin position="210"/>
        <end position="309"/>
    </location>
</feature>
<dbReference type="KEGG" id="rcr:NCTC10994_02529"/>
<evidence type="ECO:0000256" key="6">
    <source>
        <dbReference type="SAM" id="Phobius"/>
    </source>
</evidence>
<evidence type="ECO:0000256" key="3">
    <source>
        <dbReference type="ARBA" id="ARBA00022692"/>
    </source>
</evidence>
<name>A0A2X4UFL6_9NOCA</name>
<accession>A0A2X4UFL6</accession>
<dbReference type="InterPro" id="IPR032694">
    <property type="entry name" value="CopC/D"/>
</dbReference>
<gene>
    <name evidence="8" type="primary">ycnJ_2</name>
    <name evidence="8" type="ORF">NCTC10994_02529</name>
</gene>
<dbReference type="RefSeq" id="WP_072701253.1">
    <property type="nucleotide sequence ID" value="NZ_JAFBBL010000001.1"/>
</dbReference>
<evidence type="ECO:0000313" key="8">
    <source>
        <dbReference type="EMBL" id="SQI33312.1"/>
    </source>
</evidence>
<sequence length="313" mass="32109">MISVRRRWLLGAAVGVLAGTVAGVACGWMLATPEASSWVRALSVGTGSTVLGIAVLAAMIRGERRPGIEPDDVWRAIAALSGAWLALESVQLVREAASAVAVPVGDLRAGLFAEYVATAGSGRVEAAAWLCVAACCIVAVVAYRRSASWSTAPVLVCAALALIARPATGHMAQQTLGSLLNAAHVLAAAVWFGVLAALALLVRRRGSWAQLLPRYSSLALRCVAVLAATGVIDAAVRLGSFTALFGTGYGRIVLAKAAVLATLLVVAWTWRRTWVPAAASHRATADVSLRNAVVEVCGIAVAFGLAAALATAP</sequence>
<keyword evidence="3 6" id="KW-0812">Transmembrane</keyword>
<feature type="transmembrane region" description="Helical" evidence="6">
    <location>
        <begin position="292"/>
        <end position="312"/>
    </location>
</feature>
<organism evidence="8 9">
    <name type="scientific">Rhodococcus coprophilus</name>
    <dbReference type="NCBI Taxonomy" id="38310"/>
    <lineage>
        <taxon>Bacteria</taxon>
        <taxon>Bacillati</taxon>
        <taxon>Actinomycetota</taxon>
        <taxon>Actinomycetes</taxon>
        <taxon>Mycobacteriales</taxon>
        <taxon>Nocardiaceae</taxon>
        <taxon>Rhodococcus</taxon>
    </lineage>
</organism>
<dbReference type="GO" id="GO:0005886">
    <property type="term" value="C:plasma membrane"/>
    <property type="evidence" value="ECO:0007669"/>
    <property type="project" value="UniProtKB-SubCell"/>
</dbReference>
<dbReference type="PANTHER" id="PTHR34820">
    <property type="entry name" value="INNER MEMBRANE PROTEIN YEBZ"/>
    <property type="match status" value="1"/>
</dbReference>
<evidence type="ECO:0000256" key="5">
    <source>
        <dbReference type="ARBA" id="ARBA00023136"/>
    </source>
</evidence>
<reference evidence="8 9" key="1">
    <citation type="submission" date="2018-06" db="EMBL/GenBank/DDBJ databases">
        <authorList>
            <consortium name="Pathogen Informatics"/>
            <person name="Doyle S."/>
        </authorList>
    </citation>
    <scope>NUCLEOTIDE SEQUENCE [LARGE SCALE GENOMIC DNA]</scope>
    <source>
        <strain evidence="8 9">NCTC10994</strain>
    </source>
</reference>
<keyword evidence="4 6" id="KW-1133">Transmembrane helix</keyword>
<evidence type="ECO:0000256" key="2">
    <source>
        <dbReference type="ARBA" id="ARBA00022475"/>
    </source>
</evidence>
<feature type="transmembrane region" description="Helical" evidence="6">
    <location>
        <begin position="179"/>
        <end position="202"/>
    </location>
</feature>
<dbReference type="AlphaFoldDB" id="A0A2X4UFL6"/>
<evidence type="ECO:0000313" key="9">
    <source>
        <dbReference type="Proteomes" id="UP000249091"/>
    </source>
</evidence>
<keyword evidence="2" id="KW-1003">Cell membrane</keyword>
<keyword evidence="9" id="KW-1185">Reference proteome</keyword>
<feature type="transmembrane region" description="Helical" evidence="6">
    <location>
        <begin position="223"/>
        <end position="246"/>
    </location>
</feature>
<evidence type="ECO:0000256" key="4">
    <source>
        <dbReference type="ARBA" id="ARBA00022989"/>
    </source>
</evidence>
<dbReference type="GO" id="GO:0006825">
    <property type="term" value="P:copper ion transport"/>
    <property type="evidence" value="ECO:0007669"/>
    <property type="project" value="InterPro"/>
</dbReference>
<evidence type="ECO:0000256" key="1">
    <source>
        <dbReference type="ARBA" id="ARBA00004651"/>
    </source>
</evidence>